<keyword evidence="4" id="KW-0863">Zinc-finger</keyword>
<feature type="repeat" description="ANK" evidence="3">
    <location>
        <begin position="85"/>
        <end position="107"/>
    </location>
</feature>
<evidence type="ECO:0000259" key="5">
    <source>
        <dbReference type="PROSITE" id="PS50157"/>
    </source>
</evidence>
<keyword evidence="1" id="KW-0677">Repeat</keyword>
<evidence type="ECO:0000256" key="3">
    <source>
        <dbReference type="PROSITE-ProRule" id="PRU00023"/>
    </source>
</evidence>
<dbReference type="SUPFAM" id="SSF48403">
    <property type="entry name" value="Ankyrin repeat"/>
    <property type="match status" value="1"/>
</dbReference>
<keyword evidence="2 3" id="KW-0040">ANK repeat</keyword>
<dbReference type="Pfam" id="PF12796">
    <property type="entry name" value="Ank_2"/>
    <property type="match status" value="2"/>
</dbReference>
<dbReference type="AlphaFoldDB" id="A0AAE0IIG9"/>
<keyword evidence="4" id="KW-0479">Metal-binding</keyword>
<proteinExistence type="predicted"/>
<dbReference type="InterPro" id="IPR013087">
    <property type="entry name" value="Znf_C2H2_type"/>
</dbReference>
<dbReference type="Gene3D" id="1.25.40.20">
    <property type="entry name" value="Ankyrin repeat-containing domain"/>
    <property type="match status" value="2"/>
</dbReference>
<dbReference type="PROSITE" id="PS50297">
    <property type="entry name" value="ANK_REP_REGION"/>
    <property type="match status" value="2"/>
</dbReference>
<dbReference type="SMART" id="SM00248">
    <property type="entry name" value="ANK"/>
    <property type="match status" value="5"/>
</dbReference>
<sequence length="316" mass="34156">MKFSCTVRRCNSQYGRSDNLLKHMRKAHKASSCQNSSKDAYKKSLEDAKAREARLVLLSAADAGSEPLVQLYLDSEFDVNQRSPDGRSALHVAAAGGQEAVARLLLSQRDIEVDVPANDGRTPLSYAAREGHEGMVELILSKLQHSPHNKGVELNSEALTLAQIRAGLAVVKLLLEKGVKPSSESLRDAVFGGNLAVVKLLLEEGVEPDSNTLSEAVQRGRLAVVNWLLEKGVKPDSDSLSLATKKGNITVVNLLLEAGVKPDSDSLSSAAYWGNVEVARLLLDLGLKPDSTSPRSARHCCEKRVLGRKGGQYITR</sequence>
<name>A0AAE0IIG9_9PEZI</name>
<gene>
    <name evidence="6" type="ORF">B0H66DRAFT_511194</name>
</gene>
<feature type="repeat" description="ANK" evidence="3">
    <location>
        <begin position="119"/>
        <end position="142"/>
    </location>
</feature>
<dbReference type="PROSITE" id="PS50157">
    <property type="entry name" value="ZINC_FINGER_C2H2_2"/>
    <property type="match status" value="1"/>
</dbReference>
<dbReference type="PANTHER" id="PTHR24198:SF165">
    <property type="entry name" value="ANKYRIN REPEAT-CONTAINING PROTEIN-RELATED"/>
    <property type="match status" value="1"/>
</dbReference>
<dbReference type="PANTHER" id="PTHR24198">
    <property type="entry name" value="ANKYRIN REPEAT AND PROTEIN KINASE DOMAIN-CONTAINING PROTEIN"/>
    <property type="match status" value="1"/>
</dbReference>
<protein>
    <submittedName>
        <fullName evidence="6">Ankyrin repeat-containing domain protein</fullName>
    </submittedName>
</protein>
<dbReference type="InterPro" id="IPR002110">
    <property type="entry name" value="Ankyrin_rpt"/>
</dbReference>
<feature type="domain" description="C2H2-type" evidence="5">
    <location>
        <begin position="3"/>
        <end position="28"/>
    </location>
</feature>
<dbReference type="InterPro" id="IPR036770">
    <property type="entry name" value="Ankyrin_rpt-contain_sf"/>
</dbReference>
<evidence type="ECO:0000256" key="4">
    <source>
        <dbReference type="PROSITE-ProRule" id="PRU00042"/>
    </source>
</evidence>
<accession>A0AAE0IIG9</accession>
<dbReference type="GO" id="GO:0008270">
    <property type="term" value="F:zinc ion binding"/>
    <property type="evidence" value="ECO:0007669"/>
    <property type="project" value="UniProtKB-KW"/>
</dbReference>
<evidence type="ECO:0000256" key="1">
    <source>
        <dbReference type="ARBA" id="ARBA00022737"/>
    </source>
</evidence>
<organism evidence="6 7">
    <name type="scientific">Apodospora peruviana</name>
    <dbReference type="NCBI Taxonomy" id="516989"/>
    <lineage>
        <taxon>Eukaryota</taxon>
        <taxon>Fungi</taxon>
        <taxon>Dikarya</taxon>
        <taxon>Ascomycota</taxon>
        <taxon>Pezizomycotina</taxon>
        <taxon>Sordariomycetes</taxon>
        <taxon>Sordariomycetidae</taxon>
        <taxon>Sordariales</taxon>
        <taxon>Lasiosphaeriaceae</taxon>
        <taxon>Apodospora</taxon>
    </lineage>
</organism>
<reference evidence="6" key="2">
    <citation type="submission" date="2023-06" db="EMBL/GenBank/DDBJ databases">
        <authorList>
            <consortium name="Lawrence Berkeley National Laboratory"/>
            <person name="Haridas S."/>
            <person name="Hensen N."/>
            <person name="Bonometti L."/>
            <person name="Westerberg I."/>
            <person name="Brannstrom I.O."/>
            <person name="Guillou S."/>
            <person name="Cros-Aarteil S."/>
            <person name="Calhoun S."/>
            <person name="Kuo A."/>
            <person name="Mondo S."/>
            <person name="Pangilinan J."/>
            <person name="Riley R."/>
            <person name="Labutti K."/>
            <person name="Andreopoulos B."/>
            <person name="Lipzen A."/>
            <person name="Chen C."/>
            <person name="Yanf M."/>
            <person name="Daum C."/>
            <person name="Ng V."/>
            <person name="Clum A."/>
            <person name="Steindorff A."/>
            <person name="Ohm R."/>
            <person name="Martin F."/>
            <person name="Silar P."/>
            <person name="Natvig D."/>
            <person name="Lalanne C."/>
            <person name="Gautier V."/>
            <person name="Ament-Velasquez S.L."/>
            <person name="Kruys A."/>
            <person name="Hutchinson M.I."/>
            <person name="Powell A.J."/>
            <person name="Barry K."/>
            <person name="Miller A.N."/>
            <person name="Grigoriev I.V."/>
            <person name="Debuchy R."/>
            <person name="Gladieux P."/>
            <person name="Thoren M.H."/>
            <person name="Johannesson H."/>
        </authorList>
    </citation>
    <scope>NUCLEOTIDE SEQUENCE</scope>
    <source>
        <strain evidence="6">CBS 118394</strain>
    </source>
</reference>
<dbReference type="PROSITE" id="PS50088">
    <property type="entry name" value="ANK_REPEAT"/>
    <property type="match status" value="2"/>
</dbReference>
<reference evidence="6" key="1">
    <citation type="journal article" date="2023" name="Mol. Phylogenet. Evol.">
        <title>Genome-scale phylogeny and comparative genomics of the fungal order Sordariales.</title>
        <authorList>
            <person name="Hensen N."/>
            <person name="Bonometti L."/>
            <person name="Westerberg I."/>
            <person name="Brannstrom I.O."/>
            <person name="Guillou S."/>
            <person name="Cros-Aarteil S."/>
            <person name="Calhoun S."/>
            <person name="Haridas S."/>
            <person name="Kuo A."/>
            <person name="Mondo S."/>
            <person name="Pangilinan J."/>
            <person name="Riley R."/>
            <person name="LaButti K."/>
            <person name="Andreopoulos B."/>
            <person name="Lipzen A."/>
            <person name="Chen C."/>
            <person name="Yan M."/>
            <person name="Daum C."/>
            <person name="Ng V."/>
            <person name="Clum A."/>
            <person name="Steindorff A."/>
            <person name="Ohm R.A."/>
            <person name="Martin F."/>
            <person name="Silar P."/>
            <person name="Natvig D.O."/>
            <person name="Lalanne C."/>
            <person name="Gautier V."/>
            <person name="Ament-Velasquez S.L."/>
            <person name="Kruys A."/>
            <person name="Hutchinson M.I."/>
            <person name="Powell A.J."/>
            <person name="Barry K."/>
            <person name="Miller A.N."/>
            <person name="Grigoriev I.V."/>
            <person name="Debuchy R."/>
            <person name="Gladieux P."/>
            <person name="Hiltunen Thoren M."/>
            <person name="Johannesson H."/>
        </authorList>
    </citation>
    <scope>NUCLEOTIDE SEQUENCE</scope>
    <source>
        <strain evidence="6">CBS 118394</strain>
    </source>
</reference>
<evidence type="ECO:0000313" key="7">
    <source>
        <dbReference type="Proteomes" id="UP001283341"/>
    </source>
</evidence>
<comment type="caution">
    <text evidence="6">The sequence shown here is derived from an EMBL/GenBank/DDBJ whole genome shotgun (WGS) entry which is preliminary data.</text>
</comment>
<evidence type="ECO:0000256" key="2">
    <source>
        <dbReference type="ARBA" id="ARBA00023043"/>
    </source>
</evidence>
<dbReference type="PRINTS" id="PR01415">
    <property type="entry name" value="ANKYRIN"/>
</dbReference>
<dbReference type="Proteomes" id="UP001283341">
    <property type="component" value="Unassembled WGS sequence"/>
</dbReference>
<keyword evidence="7" id="KW-1185">Reference proteome</keyword>
<dbReference type="PROSITE" id="PS00028">
    <property type="entry name" value="ZINC_FINGER_C2H2_1"/>
    <property type="match status" value="1"/>
</dbReference>
<keyword evidence="4" id="KW-0862">Zinc</keyword>
<dbReference type="EMBL" id="JAUEDM010000002">
    <property type="protein sequence ID" value="KAK3324936.1"/>
    <property type="molecule type" value="Genomic_DNA"/>
</dbReference>
<evidence type="ECO:0000313" key="6">
    <source>
        <dbReference type="EMBL" id="KAK3324936.1"/>
    </source>
</evidence>